<comment type="caution">
    <text evidence="2">The sequence shown here is derived from an EMBL/GenBank/DDBJ whole genome shotgun (WGS) entry which is preliminary data.</text>
</comment>
<evidence type="ECO:0000256" key="1">
    <source>
        <dbReference type="SAM" id="MobiDB-lite"/>
    </source>
</evidence>
<dbReference type="AlphaFoldDB" id="A0A2N3N934"/>
<dbReference type="EMBL" id="NLAX01000010">
    <property type="protein sequence ID" value="PKS08882.1"/>
    <property type="molecule type" value="Genomic_DNA"/>
</dbReference>
<dbReference type="Proteomes" id="UP000233524">
    <property type="component" value="Unassembled WGS sequence"/>
</dbReference>
<gene>
    <name evidence="2" type="ORF">jhhlp_003495</name>
</gene>
<feature type="compositionally biased region" description="Acidic residues" evidence="1">
    <location>
        <begin position="152"/>
        <end position="166"/>
    </location>
</feature>
<keyword evidence="3" id="KW-1185">Reference proteome</keyword>
<organism evidence="2 3">
    <name type="scientific">Lomentospora prolificans</name>
    <dbReference type="NCBI Taxonomy" id="41688"/>
    <lineage>
        <taxon>Eukaryota</taxon>
        <taxon>Fungi</taxon>
        <taxon>Dikarya</taxon>
        <taxon>Ascomycota</taxon>
        <taxon>Pezizomycotina</taxon>
        <taxon>Sordariomycetes</taxon>
        <taxon>Hypocreomycetidae</taxon>
        <taxon>Microascales</taxon>
        <taxon>Microascaceae</taxon>
        <taxon>Lomentospora</taxon>
    </lineage>
</organism>
<dbReference type="OrthoDB" id="4771937at2759"/>
<dbReference type="InParanoid" id="A0A2N3N934"/>
<evidence type="ECO:0000313" key="3">
    <source>
        <dbReference type="Proteomes" id="UP000233524"/>
    </source>
</evidence>
<reference evidence="2 3" key="1">
    <citation type="journal article" date="2017" name="G3 (Bethesda)">
        <title>First Draft Genome Sequence of the Pathogenic Fungus Lomentospora prolificans (Formerly Scedosporium prolificans).</title>
        <authorList>
            <person name="Luo R."/>
            <person name="Zimin A."/>
            <person name="Workman R."/>
            <person name="Fan Y."/>
            <person name="Pertea G."/>
            <person name="Grossman N."/>
            <person name="Wear M.P."/>
            <person name="Jia B."/>
            <person name="Miller H."/>
            <person name="Casadevall A."/>
            <person name="Timp W."/>
            <person name="Zhang S.X."/>
            <person name="Salzberg S.L."/>
        </authorList>
    </citation>
    <scope>NUCLEOTIDE SEQUENCE [LARGE SCALE GENOMIC DNA]</scope>
    <source>
        <strain evidence="2 3">JHH-5317</strain>
    </source>
</reference>
<proteinExistence type="predicted"/>
<dbReference type="VEuPathDB" id="FungiDB:jhhlp_003495"/>
<accession>A0A2N3N934</accession>
<feature type="compositionally biased region" description="Basic and acidic residues" evidence="1">
    <location>
        <begin position="129"/>
        <end position="151"/>
    </location>
</feature>
<sequence length="184" mass="20648">MFSSKTAKPTSPEEQPEAPPTPPEKGEKPLPVPRPGTSGTLANLMDTRRDAAQKLKHARRAERTYRTRKHATIARADLAEARAHYAEAGRHLGLAVKLSWAAVRGVPAVVGEKGQGLKSWWGEQKKKRAAEERKRLEEERKRLEEKLAKEQAEEEGEEEKEEEEEERGEKEKEKKGKGKGKGKA</sequence>
<evidence type="ECO:0000313" key="2">
    <source>
        <dbReference type="EMBL" id="PKS08882.1"/>
    </source>
</evidence>
<feature type="region of interest" description="Disordered" evidence="1">
    <location>
        <begin position="1"/>
        <end position="44"/>
    </location>
</feature>
<protein>
    <submittedName>
        <fullName evidence="2">Uncharacterized protein</fullName>
    </submittedName>
</protein>
<name>A0A2N3N934_9PEZI</name>
<feature type="compositionally biased region" description="Basic residues" evidence="1">
    <location>
        <begin position="175"/>
        <end position="184"/>
    </location>
</feature>
<feature type="region of interest" description="Disordered" evidence="1">
    <location>
        <begin position="119"/>
        <end position="184"/>
    </location>
</feature>